<dbReference type="Proteomes" id="UP000018817">
    <property type="component" value="Unassembled WGS sequence"/>
</dbReference>
<gene>
    <name evidence="2" type="ORF">PPTG_23399</name>
</gene>
<feature type="region of interest" description="Disordered" evidence="1">
    <location>
        <begin position="1"/>
        <end position="25"/>
    </location>
</feature>
<dbReference type="AlphaFoldDB" id="W2Q184"/>
<evidence type="ECO:0000313" key="3">
    <source>
        <dbReference type="Proteomes" id="UP000018817"/>
    </source>
</evidence>
<name>W2Q184_PHYN3</name>
<reference evidence="3" key="1">
    <citation type="submission" date="2011-12" db="EMBL/GenBank/DDBJ databases">
        <authorList>
            <consortium name="The Broad Institute Genome Sequencing Platform"/>
            <person name="Russ C."/>
            <person name="Tyler B."/>
            <person name="Panabieres F."/>
            <person name="Shan W."/>
            <person name="Tripathy S."/>
            <person name="Grunwald N."/>
            <person name="Machado M."/>
            <person name="Young S.K."/>
            <person name="Zeng Q."/>
            <person name="Gargeya S."/>
            <person name="Fitzgerald M."/>
            <person name="Haas B."/>
            <person name="Abouelleil A."/>
            <person name="Alvarado L."/>
            <person name="Arachchi H.M."/>
            <person name="Berlin A."/>
            <person name="Chapman S.B."/>
            <person name="Gearin G."/>
            <person name="Goldberg J."/>
            <person name="Griggs A."/>
            <person name="Gujja S."/>
            <person name="Hansen M."/>
            <person name="Heiman D."/>
            <person name="Howarth C."/>
            <person name="Larimer J."/>
            <person name="Lui A."/>
            <person name="MacDonald P.J.P."/>
            <person name="McCowen C."/>
            <person name="Montmayeur A."/>
            <person name="Murphy C."/>
            <person name="Neiman D."/>
            <person name="Pearson M."/>
            <person name="Priest M."/>
            <person name="Roberts A."/>
            <person name="Saif S."/>
            <person name="Shea T."/>
            <person name="Sisk P."/>
            <person name="Stolte C."/>
            <person name="Sykes S."/>
            <person name="Wortman J."/>
            <person name="Nusbaum C."/>
            <person name="Birren B."/>
        </authorList>
    </citation>
    <scope>NUCLEOTIDE SEQUENCE [LARGE SCALE GENOMIC DNA]</scope>
    <source>
        <strain evidence="3">INRA-310</strain>
    </source>
</reference>
<dbReference type="EMBL" id="KI669597">
    <property type="protein sequence ID" value="ETN06055.1"/>
    <property type="molecule type" value="Genomic_DNA"/>
</dbReference>
<sequence length="47" mass="5131">MTPASQLKTLSKSRRPKNKNKEKYKGALAAQSAVEAAALFRVTRGNI</sequence>
<evidence type="ECO:0000256" key="1">
    <source>
        <dbReference type="SAM" id="MobiDB-lite"/>
    </source>
</evidence>
<feature type="compositionally biased region" description="Polar residues" evidence="1">
    <location>
        <begin position="1"/>
        <end position="10"/>
    </location>
</feature>
<dbReference type="RefSeq" id="XP_008908557.1">
    <property type="nucleotide sequence ID" value="XM_008910309.1"/>
</dbReference>
<protein>
    <submittedName>
        <fullName evidence="2">Uncharacterized protein</fullName>
    </submittedName>
</protein>
<proteinExistence type="predicted"/>
<accession>W2Q184</accession>
<dbReference type="GeneID" id="20191998"/>
<reference evidence="2 3" key="2">
    <citation type="submission" date="2013-11" db="EMBL/GenBank/DDBJ databases">
        <title>The Genome Sequence of Phytophthora parasitica INRA-310.</title>
        <authorList>
            <consortium name="The Broad Institute Genomics Platform"/>
            <person name="Russ C."/>
            <person name="Tyler B."/>
            <person name="Panabieres F."/>
            <person name="Shan W."/>
            <person name="Tripathy S."/>
            <person name="Grunwald N."/>
            <person name="Machado M."/>
            <person name="Johnson C.S."/>
            <person name="Arredondo F."/>
            <person name="Hong C."/>
            <person name="Coffey M."/>
            <person name="Young S.K."/>
            <person name="Zeng Q."/>
            <person name="Gargeya S."/>
            <person name="Fitzgerald M."/>
            <person name="Abouelleil A."/>
            <person name="Alvarado L."/>
            <person name="Chapman S.B."/>
            <person name="Gainer-Dewar J."/>
            <person name="Goldberg J."/>
            <person name="Griggs A."/>
            <person name="Gujja S."/>
            <person name="Hansen M."/>
            <person name="Howarth C."/>
            <person name="Imamovic A."/>
            <person name="Ireland A."/>
            <person name="Larimer J."/>
            <person name="McCowan C."/>
            <person name="Murphy C."/>
            <person name="Pearson M."/>
            <person name="Poon T.W."/>
            <person name="Priest M."/>
            <person name="Roberts A."/>
            <person name="Saif S."/>
            <person name="Shea T."/>
            <person name="Sykes S."/>
            <person name="Wortman J."/>
            <person name="Nusbaum C."/>
            <person name="Birren B."/>
        </authorList>
    </citation>
    <scope>NUCLEOTIDE SEQUENCE [LARGE SCALE GENOMIC DNA]</scope>
    <source>
        <strain evidence="2 3">INRA-310</strain>
    </source>
</reference>
<dbReference type="VEuPathDB" id="FungiDB:PPTG_23399"/>
<organism evidence="2 3">
    <name type="scientific">Phytophthora nicotianae (strain INRA-310)</name>
    <name type="common">Phytophthora parasitica</name>
    <dbReference type="NCBI Taxonomy" id="761204"/>
    <lineage>
        <taxon>Eukaryota</taxon>
        <taxon>Sar</taxon>
        <taxon>Stramenopiles</taxon>
        <taxon>Oomycota</taxon>
        <taxon>Peronosporomycetes</taxon>
        <taxon>Peronosporales</taxon>
        <taxon>Peronosporaceae</taxon>
        <taxon>Phytophthora</taxon>
    </lineage>
</organism>
<evidence type="ECO:0000313" key="2">
    <source>
        <dbReference type="EMBL" id="ETN06055.1"/>
    </source>
</evidence>